<sequence>MSALERQKRRQALTGGITDAVIEVMARPVHKGWSSTAGFLDNAFVRRSDISFQFTTQDVLSFIPVELHDEFWSRIQLSIARKSFQHDLRESKKNQDVRRTMHATVRFRDVFIWELVYGTMFHRNEYDRPIQKALDILPFIVNGIKPEDEQKYIDIYVAYRSVYDAEWNTHCRQFSEQQKKQEEYSPAMKAHTTRMANIRKEVISYETQARSRREKYDQQLDRDLFKEECIAIAYSLSDEELKARHKEIQTIRMK</sequence>
<name>A0A4Y3TQD1_9PROT</name>
<organism evidence="1 2">
    <name type="scientific">Acetobacter orleanensis</name>
    <dbReference type="NCBI Taxonomy" id="104099"/>
    <lineage>
        <taxon>Bacteria</taxon>
        <taxon>Pseudomonadati</taxon>
        <taxon>Pseudomonadota</taxon>
        <taxon>Alphaproteobacteria</taxon>
        <taxon>Acetobacterales</taxon>
        <taxon>Acetobacteraceae</taxon>
        <taxon>Acetobacter</taxon>
    </lineage>
</organism>
<gene>
    <name evidence="1" type="ORF">AOR01nite_24610</name>
</gene>
<keyword evidence="2" id="KW-1185">Reference proteome</keyword>
<dbReference type="EMBL" id="BJMU01000024">
    <property type="protein sequence ID" value="GEB83984.1"/>
    <property type="molecule type" value="Genomic_DNA"/>
</dbReference>
<dbReference type="AlphaFoldDB" id="A0A4Y3TQD1"/>
<reference evidence="1 2" key="1">
    <citation type="submission" date="2019-06" db="EMBL/GenBank/DDBJ databases">
        <title>Whole genome shotgun sequence of Acetobacter orleanensis NBRC 13752.</title>
        <authorList>
            <person name="Hosoyama A."/>
            <person name="Uohara A."/>
            <person name="Ohji S."/>
            <person name="Ichikawa N."/>
        </authorList>
    </citation>
    <scope>NUCLEOTIDE SEQUENCE [LARGE SCALE GENOMIC DNA]</scope>
    <source>
        <strain evidence="1 2">NBRC 13752</strain>
    </source>
</reference>
<evidence type="ECO:0000313" key="1">
    <source>
        <dbReference type="EMBL" id="GEB83984.1"/>
    </source>
</evidence>
<evidence type="ECO:0000313" key="2">
    <source>
        <dbReference type="Proteomes" id="UP000317617"/>
    </source>
</evidence>
<dbReference type="Proteomes" id="UP000317617">
    <property type="component" value="Unassembled WGS sequence"/>
</dbReference>
<protein>
    <submittedName>
        <fullName evidence="1">Uncharacterized protein</fullName>
    </submittedName>
</protein>
<proteinExistence type="predicted"/>
<accession>A0A4Y3TQD1</accession>
<comment type="caution">
    <text evidence="1">The sequence shown here is derived from an EMBL/GenBank/DDBJ whole genome shotgun (WGS) entry which is preliminary data.</text>
</comment>